<dbReference type="AlphaFoldDB" id="A0A317JMM8"/>
<evidence type="ECO:0000313" key="5">
    <source>
        <dbReference type="EMBL" id="PWU22754.1"/>
    </source>
</evidence>
<dbReference type="Gene3D" id="2.40.50.140">
    <property type="entry name" value="Nucleic acid-binding proteins"/>
    <property type="match status" value="1"/>
</dbReference>
<keyword evidence="1 3" id="KW-0820">tRNA-binding</keyword>
<dbReference type="Proteomes" id="UP000246104">
    <property type="component" value="Unassembled WGS sequence"/>
</dbReference>
<dbReference type="InterPro" id="IPR002547">
    <property type="entry name" value="tRNA-bd_dom"/>
</dbReference>
<gene>
    <name evidence="5" type="ORF">C5B42_05175</name>
</gene>
<sequence>MKPSISYDDFEKLDIRIGTIVSASAPDWSKKLLRFEVDFSGEIGKRVIFSGIKLWYTPEDFVGKQFPFLLNLAPKKMGEEESQGMMLMMDGEEKPILFSVLSGVSNGTVVR</sequence>
<dbReference type="GO" id="GO:0000049">
    <property type="term" value="F:tRNA binding"/>
    <property type="evidence" value="ECO:0007669"/>
    <property type="project" value="UniProtKB-UniRule"/>
</dbReference>
<protein>
    <recommendedName>
        <fullName evidence="4">tRNA-binding domain-containing protein</fullName>
    </recommendedName>
</protein>
<dbReference type="InterPro" id="IPR012340">
    <property type="entry name" value="NA-bd_OB-fold"/>
</dbReference>
<dbReference type="PANTHER" id="PTHR11586">
    <property type="entry name" value="TRNA-AMINOACYLATION COFACTOR ARC1 FAMILY MEMBER"/>
    <property type="match status" value="1"/>
</dbReference>
<dbReference type="SUPFAM" id="SSF50249">
    <property type="entry name" value="Nucleic acid-binding proteins"/>
    <property type="match status" value="1"/>
</dbReference>
<keyword evidence="2 3" id="KW-0694">RNA-binding</keyword>
<evidence type="ECO:0000259" key="4">
    <source>
        <dbReference type="PROSITE" id="PS50886"/>
    </source>
</evidence>
<accession>A0A317JMM8</accession>
<comment type="caution">
    <text evidence="5">The sequence shown here is derived from an EMBL/GenBank/DDBJ whole genome shotgun (WGS) entry which is preliminary data.</text>
</comment>
<dbReference type="PROSITE" id="PS50886">
    <property type="entry name" value="TRBD"/>
    <property type="match status" value="1"/>
</dbReference>
<proteinExistence type="predicted"/>
<name>A0A317JMM8_9BACT</name>
<dbReference type="EMBL" id="PSRQ01000057">
    <property type="protein sequence ID" value="PWU22754.1"/>
    <property type="molecule type" value="Genomic_DNA"/>
</dbReference>
<evidence type="ECO:0000313" key="6">
    <source>
        <dbReference type="Proteomes" id="UP000246104"/>
    </source>
</evidence>
<reference evidence="5 6" key="1">
    <citation type="submission" date="2018-02" db="EMBL/GenBank/DDBJ databases">
        <title>Genomic Reconstructions from Amazon Rainforest and Pasture Soil Reveal Novel Insights into the Physiology of Candidate Phyla in Tropical Sites.</title>
        <authorList>
            <person name="Kroeger M.E."/>
            <person name="Delmont T."/>
            <person name="Eren A.M."/>
            <person name="Guo J."/>
            <person name="Meyer K.M."/>
            <person name="Khan K."/>
            <person name="Rodrigues J.L.M."/>
            <person name="Bohannan B.J.M."/>
            <person name="Tringe S."/>
            <person name="Borges C.D."/>
            <person name="Tiedje J."/>
            <person name="Tsai S.M."/>
            <person name="Nusslein K."/>
        </authorList>
    </citation>
    <scope>NUCLEOTIDE SEQUENCE [LARGE SCALE GENOMIC DNA]</scope>
    <source>
        <strain evidence="5">Amazon FNV 2010 28 9</strain>
    </source>
</reference>
<evidence type="ECO:0000256" key="3">
    <source>
        <dbReference type="PROSITE-ProRule" id="PRU00209"/>
    </source>
</evidence>
<organism evidence="5 6">
    <name type="scientific">Candidatus Cerribacteria bacterium 'Amazon FNV 2010 28 9'</name>
    <dbReference type="NCBI Taxonomy" id="2081795"/>
    <lineage>
        <taxon>Bacteria</taxon>
        <taxon>Candidatus Cerribacteria</taxon>
    </lineage>
</organism>
<feature type="domain" description="TRNA-binding" evidence="4">
    <location>
        <begin position="9"/>
        <end position="111"/>
    </location>
</feature>
<dbReference type="Pfam" id="PF01588">
    <property type="entry name" value="tRNA_bind"/>
    <property type="match status" value="1"/>
</dbReference>
<dbReference type="InterPro" id="IPR051270">
    <property type="entry name" value="Tyrosine-tRNA_ligase_regulator"/>
</dbReference>
<evidence type="ECO:0000256" key="2">
    <source>
        <dbReference type="ARBA" id="ARBA00022884"/>
    </source>
</evidence>
<dbReference type="PANTHER" id="PTHR11586:SF37">
    <property type="entry name" value="TRNA-BINDING DOMAIN-CONTAINING PROTEIN"/>
    <property type="match status" value="1"/>
</dbReference>
<evidence type="ECO:0000256" key="1">
    <source>
        <dbReference type="ARBA" id="ARBA00022555"/>
    </source>
</evidence>